<accession>A0A0T9R5V6</accession>
<sequence length="96" mass="10734">MTTHDAYQEYLKITDAVVNDAFAGTNFGRTDFRTILAEVVIKRAAGYHCGHTATTIAKELKLITDKTEKPTALGFQLVVDTYYRNKATSQQKAGYR</sequence>
<reference evidence="2 3" key="1">
    <citation type="submission" date="2015-03" db="EMBL/GenBank/DDBJ databases">
        <authorList>
            <consortium name="Pathogen Informatics"/>
            <person name="Murphy D."/>
        </authorList>
    </citation>
    <scope>NUCLEOTIDE SEQUENCE [LARGE SCALE GENOMIC DNA]</scope>
    <source>
        <strain evidence="2">Type strain: CIP110230</strain>
        <strain evidence="3">type strain: CIP110230</strain>
    </source>
</reference>
<evidence type="ECO:0000313" key="1">
    <source>
        <dbReference type="EMBL" id="CNI46475.1"/>
    </source>
</evidence>
<evidence type="ECO:0000313" key="2">
    <source>
        <dbReference type="EMBL" id="CRY65739.1"/>
    </source>
</evidence>
<proteinExistence type="predicted"/>
<evidence type="ECO:0000313" key="3">
    <source>
        <dbReference type="Proteomes" id="UP000044625"/>
    </source>
</evidence>
<gene>
    <name evidence="1" type="ORF">ERS008529_04108</name>
    <name evidence="2" type="ORF">ERS137968_01479</name>
</gene>
<dbReference type="STRING" id="1288385.ERS137968_01479"/>
<dbReference type="Proteomes" id="UP000045840">
    <property type="component" value="Unassembled WGS sequence"/>
</dbReference>
<protein>
    <submittedName>
        <fullName evidence="1">Uncharacterized protein</fullName>
    </submittedName>
</protein>
<dbReference type="Proteomes" id="UP000044625">
    <property type="component" value="Unassembled WGS sequence"/>
</dbReference>
<dbReference type="EMBL" id="CWJL01000005">
    <property type="protein sequence ID" value="CRY65739.1"/>
    <property type="molecule type" value="Genomic_DNA"/>
</dbReference>
<dbReference type="EMBL" id="CQAZ01000053">
    <property type="protein sequence ID" value="CNI46475.1"/>
    <property type="molecule type" value="Genomic_DNA"/>
</dbReference>
<evidence type="ECO:0000313" key="4">
    <source>
        <dbReference type="Proteomes" id="UP000045840"/>
    </source>
</evidence>
<reference evidence="4" key="3">
    <citation type="submission" date="2015-03" db="EMBL/GenBank/DDBJ databases">
        <authorList>
            <consortium name="Pathogen Informatics"/>
        </authorList>
    </citation>
    <scope>NUCLEOTIDE SEQUENCE [LARGE SCALE GENOMIC DNA]</scope>
    <source>
        <strain evidence="4">A125KOH2</strain>
    </source>
</reference>
<reference evidence="1" key="2">
    <citation type="submission" date="2015-03" db="EMBL/GenBank/DDBJ databases">
        <authorList>
            <person name="Murphy D."/>
        </authorList>
    </citation>
    <scope>NUCLEOTIDE SEQUENCE [LARGE SCALE GENOMIC DNA]</scope>
    <source>
        <strain evidence="1">A125KOH2</strain>
    </source>
</reference>
<name>A0A0T9R5V6_9GAMM</name>
<dbReference type="AlphaFoldDB" id="A0A0T9R5V6"/>
<keyword evidence="3" id="KW-1185">Reference proteome</keyword>
<organism evidence="1 4">
    <name type="scientific">Yersinia pekkanenii</name>
    <dbReference type="NCBI Taxonomy" id="1288385"/>
    <lineage>
        <taxon>Bacteria</taxon>
        <taxon>Pseudomonadati</taxon>
        <taxon>Pseudomonadota</taxon>
        <taxon>Gammaproteobacteria</taxon>
        <taxon>Enterobacterales</taxon>
        <taxon>Yersiniaceae</taxon>
        <taxon>Yersinia</taxon>
    </lineage>
</organism>